<proteinExistence type="predicted"/>
<dbReference type="InterPro" id="IPR017900">
    <property type="entry name" value="4Fe4S_Fe_S_CS"/>
</dbReference>
<dbReference type="Gene3D" id="3.30.70.20">
    <property type="match status" value="2"/>
</dbReference>
<gene>
    <name evidence="6" type="ORF">AACH06_09065</name>
</gene>
<dbReference type="PROSITE" id="PS51379">
    <property type="entry name" value="4FE4S_FER_2"/>
    <property type="match status" value="2"/>
</dbReference>
<accession>A0ABU9BQ36</accession>
<keyword evidence="7" id="KW-1185">Reference proteome</keyword>
<organism evidence="6 7">
    <name type="scientific">Ideonella lacteola</name>
    <dbReference type="NCBI Taxonomy" id="2984193"/>
    <lineage>
        <taxon>Bacteria</taxon>
        <taxon>Pseudomonadati</taxon>
        <taxon>Pseudomonadota</taxon>
        <taxon>Betaproteobacteria</taxon>
        <taxon>Burkholderiales</taxon>
        <taxon>Sphaerotilaceae</taxon>
        <taxon>Ideonella</taxon>
    </lineage>
</organism>
<keyword evidence="3" id="KW-0408">Iron</keyword>
<comment type="caution">
    <text evidence="6">The sequence shown here is derived from an EMBL/GenBank/DDBJ whole genome shotgun (WGS) entry which is preliminary data.</text>
</comment>
<evidence type="ECO:0000256" key="4">
    <source>
        <dbReference type="ARBA" id="ARBA00023014"/>
    </source>
</evidence>
<dbReference type="InterPro" id="IPR017896">
    <property type="entry name" value="4Fe4S_Fe-S-bd"/>
</dbReference>
<evidence type="ECO:0000256" key="2">
    <source>
        <dbReference type="ARBA" id="ARBA00022723"/>
    </source>
</evidence>
<evidence type="ECO:0000313" key="6">
    <source>
        <dbReference type="EMBL" id="MEK8030962.1"/>
    </source>
</evidence>
<protein>
    <submittedName>
        <fullName evidence="6">4Fe-4S binding protein</fullName>
    </submittedName>
</protein>
<dbReference type="Pfam" id="PF13534">
    <property type="entry name" value="Fer4_17"/>
    <property type="match status" value="1"/>
</dbReference>
<sequence length="92" mass="9967">MACKAQPGDFVPVVDRRRCEGKGDCVDVCPYNVFEVRTIDAAEHQALPWLARVKLRVHGMQTAYTPGADSCLACGLCVAACPERAITLVETT</sequence>
<evidence type="ECO:0000256" key="1">
    <source>
        <dbReference type="ARBA" id="ARBA00022485"/>
    </source>
</evidence>
<dbReference type="Proteomes" id="UP001371218">
    <property type="component" value="Unassembled WGS sequence"/>
</dbReference>
<dbReference type="PANTHER" id="PTHR43687:SF1">
    <property type="entry name" value="FERREDOXIN III"/>
    <property type="match status" value="1"/>
</dbReference>
<evidence type="ECO:0000259" key="5">
    <source>
        <dbReference type="PROSITE" id="PS51379"/>
    </source>
</evidence>
<keyword evidence="4" id="KW-0411">Iron-sulfur</keyword>
<dbReference type="SUPFAM" id="SSF54862">
    <property type="entry name" value="4Fe-4S ferredoxins"/>
    <property type="match status" value="1"/>
</dbReference>
<feature type="domain" description="4Fe-4S ferredoxin-type" evidence="5">
    <location>
        <begin position="62"/>
        <end position="91"/>
    </location>
</feature>
<dbReference type="PROSITE" id="PS00198">
    <property type="entry name" value="4FE4S_FER_1"/>
    <property type="match status" value="1"/>
</dbReference>
<feature type="domain" description="4Fe-4S ferredoxin-type" evidence="5">
    <location>
        <begin position="10"/>
        <end position="39"/>
    </location>
</feature>
<dbReference type="InterPro" id="IPR050572">
    <property type="entry name" value="Fe-S_Ferredoxin"/>
</dbReference>
<dbReference type="PANTHER" id="PTHR43687">
    <property type="entry name" value="ADENYLYLSULFATE REDUCTASE, BETA SUBUNIT"/>
    <property type="match status" value="1"/>
</dbReference>
<evidence type="ECO:0000256" key="3">
    <source>
        <dbReference type="ARBA" id="ARBA00023004"/>
    </source>
</evidence>
<keyword evidence="1" id="KW-0004">4Fe-4S</keyword>
<dbReference type="EMBL" id="JBBUTG010000004">
    <property type="protein sequence ID" value="MEK8030962.1"/>
    <property type="molecule type" value="Genomic_DNA"/>
</dbReference>
<evidence type="ECO:0000313" key="7">
    <source>
        <dbReference type="Proteomes" id="UP001371218"/>
    </source>
</evidence>
<keyword evidence="2" id="KW-0479">Metal-binding</keyword>
<name>A0ABU9BQ36_9BURK</name>
<reference evidence="6 7" key="1">
    <citation type="submission" date="2024-04" db="EMBL/GenBank/DDBJ databases">
        <title>Novel species of the genus Ideonella isolated from streams.</title>
        <authorList>
            <person name="Lu H."/>
        </authorList>
    </citation>
    <scope>NUCLEOTIDE SEQUENCE [LARGE SCALE GENOMIC DNA]</scope>
    <source>
        <strain evidence="6 7">DXS29W</strain>
    </source>
</reference>